<dbReference type="EMBL" id="SPRW01000003">
    <property type="protein sequence ID" value="TIC70527.1"/>
    <property type="molecule type" value="Genomic_DNA"/>
</dbReference>
<dbReference type="Proteomes" id="UP000305647">
    <property type="component" value="Unassembled WGS sequence"/>
</dbReference>
<evidence type="ECO:0000313" key="11">
    <source>
        <dbReference type="Proteomes" id="UP000307169"/>
    </source>
</evidence>
<evidence type="ECO:0000313" key="7">
    <source>
        <dbReference type="EMBL" id="TIC70527.1"/>
    </source>
</evidence>
<evidence type="ECO:0000313" key="6">
    <source>
        <dbReference type="EMBL" id="TIC69686.1"/>
    </source>
</evidence>
<evidence type="ECO:0000313" key="14">
    <source>
        <dbReference type="Proteomes" id="UP000310708"/>
    </source>
</evidence>
<dbReference type="PANTHER" id="PTHR31836">
    <property type="match status" value="1"/>
</dbReference>
<dbReference type="EMBL" id="SPRH01000007">
    <property type="protein sequence ID" value="TIC03305.1"/>
    <property type="molecule type" value="Genomic_DNA"/>
</dbReference>
<evidence type="ECO:0000313" key="13">
    <source>
        <dbReference type="Proteomes" id="UP000310685"/>
    </source>
</evidence>
<comment type="caution">
    <text evidence="5">The sequence shown here is derived from an EMBL/GenBank/DDBJ whole genome shotgun (WGS) entry which is preliminary data.</text>
</comment>
<dbReference type="Proteomes" id="UP000307169">
    <property type="component" value="Unassembled WGS sequence"/>
</dbReference>
<dbReference type="InterPro" id="IPR036908">
    <property type="entry name" value="RlpA-like_sf"/>
</dbReference>
<dbReference type="EMBL" id="SPRX01000002">
    <property type="protein sequence ID" value="TIC69686.1"/>
    <property type="molecule type" value="Genomic_DNA"/>
</dbReference>
<dbReference type="OrthoDB" id="623670at2759"/>
<evidence type="ECO:0000313" key="9">
    <source>
        <dbReference type="Proteomes" id="UP000305362"/>
    </source>
</evidence>
<proteinExistence type="predicted"/>
<organism evidence="5 10">
    <name type="scientific">Wallemia mellicola</name>
    <dbReference type="NCBI Taxonomy" id="1708541"/>
    <lineage>
        <taxon>Eukaryota</taxon>
        <taxon>Fungi</taxon>
        <taxon>Dikarya</taxon>
        <taxon>Basidiomycota</taxon>
        <taxon>Wallemiomycotina</taxon>
        <taxon>Wallemiomycetes</taxon>
        <taxon>Wallemiales</taxon>
        <taxon>Wallemiaceae</taxon>
        <taxon>Wallemia</taxon>
    </lineage>
</organism>
<dbReference type="EMBL" id="SPRO01000008">
    <property type="protein sequence ID" value="TIC32490.1"/>
    <property type="molecule type" value="Genomic_DNA"/>
</dbReference>
<dbReference type="AlphaFoldDB" id="A0A4T0QPK8"/>
<dbReference type="Proteomes" id="UP000309601">
    <property type="component" value="Unassembled WGS sequence"/>
</dbReference>
<evidence type="ECO:0000313" key="3">
    <source>
        <dbReference type="EMBL" id="TIB82473.1"/>
    </source>
</evidence>
<evidence type="ECO:0000313" key="10">
    <source>
        <dbReference type="Proteomes" id="UP000305647"/>
    </source>
</evidence>
<dbReference type="Gene3D" id="2.40.40.10">
    <property type="entry name" value="RlpA-like domain"/>
    <property type="match status" value="1"/>
</dbReference>
<feature type="signal peptide" evidence="2">
    <location>
        <begin position="1"/>
        <end position="20"/>
    </location>
</feature>
<dbReference type="Proteomes" id="UP000305362">
    <property type="component" value="Unassembled WGS sequence"/>
</dbReference>
<dbReference type="CDD" id="cd22191">
    <property type="entry name" value="DPBB_RlpA_EXP_N-like"/>
    <property type="match status" value="1"/>
</dbReference>
<evidence type="ECO:0000313" key="4">
    <source>
        <dbReference type="EMBL" id="TIC03305.1"/>
    </source>
</evidence>
<evidence type="ECO:0000256" key="1">
    <source>
        <dbReference type="ARBA" id="ARBA00022729"/>
    </source>
</evidence>
<dbReference type="Proteomes" id="UP000310685">
    <property type="component" value="Unassembled WGS sequence"/>
</dbReference>
<dbReference type="PANTHER" id="PTHR31836:SF25">
    <property type="entry name" value="RLPA-LIKE PROTEIN DOUBLE-PSI BETA-BARREL DOMAIN-CONTAINING PROTEIN"/>
    <property type="match status" value="1"/>
</dbReference>
<reference evidence="9 10" key="1">
    <citation type="submission" date="2019-03" db="EMBL/GenBank/DDBJ databases">
        <title>Sequencing 25 genomes of Wallemia mellicola.</title>
        <authorList>
            <person name="Gostincar C."/>
        </authorList>
    </citation>
    <scope>NUCLEOTIDE SEQUENCE [LARGE SCALE GENOMIC DNA]</scope>
    <source>
        <strain evidence="4 11">EXF-1262</strain>
        <strain evidence="7 12">EXF-1274</strain>
        <strain evidence="8 9">EXF-1277</strain>
        <strain evidence="3 13">EXF-6152</strain>
        <strain evidence="6 14">EXF-757</strain>
        <strain evidence="5 10">EXF-8738</strain>
    </source>
</reference>
<dbReference type="SUPFAM" id="SSF50685">
    <property type="entry name" value="Barwin-like endoglucanases"/>
    <property type="match status" value="1"/>
</dbReference>
<dbReference type="Proteomes" id="UP000310708">
    <property type="component" value="Unassembled WGS sequence"/>
</dbReference>
<accession>A0A4T0QPK8</accession>
<evidence type="ECO:0008006" key="15">
    <source>
        <dbReference type="Google" id="ProtNLM"/>
    </source>
</evidence>
<keyword evidence="1 2" id="KW-0732">Signal</keyword>
<evidence type="ECO:0000256" key="2">
    <source>
        <dbReference type="SAM" id="SignalP"/>
    </source>
</evidence>
<feature type="chain" id="PRO_5044609252" description="RlpA-like protein double-psi beta-barrel domain-containing protein" evidence="2">
    <location>
        <begin position="21"/>
        <end position="135"/>
    </location>
</feature>
<dbReference type="EMBL" id="SPRV01000001">
    <property type="protein sequence ID" value="TIC71969.1"/>
    <property type="molecule type" value="Genomic_DNA"/>
</dbReference>
<name>A0A4T0QPK8_9BASI</name>
<evidence type="ECO:0000313" key="5">
    <source>
        <dbReference type="EMBL" id="TIC32490.1"/>
    </source>
</evidence>
<evidence type="ECO:0000313" key="12">
    <source>
        <dbReference type="Proteomes" id="UP000309601"/>
    </source>
</evidence>
<protein>
    <recommendedName>
        <fullName evidence="15">RlpA-like protein double-psi beta-barrel domain-containing protein</fullName>
    </recommendedName>
</protein>
<evidence type="ECO:0000313" key="8">
    <source>
        <dbReference type="EMBL" id="TIC71969.1"/>
    </source>
</evidence>
<dbReference type="OMA" id="IYTANAF"/>
<gene>
    <name evidence="6" type="ORF">E3Q01_00209</name>
    <name evidence="7" type="ORF">E3Q02_00577</name>
    <name evidence="8" type="ORF">E3Q03_00108</name>
    <name evidence="5" type="ORF">E3Q10_01138</name>
    <name evidence="4" type="ORF">E3Q17_01012</name>
    <name evidence="3" type="ORF">E3Q22_00187</name>
</gene>
<dbReference type="InterPro" id="IPR051477">
    <property type="entry name" value="Expansin_CellWall"/>
</dbReference>
<sequence>MNFSNLLITIFAFVAAIAFAAPVPKSDGQVFDITKRGLISGIGSFFAVGLGACGAQSAPSDMVIALPTVQYGNGENCYKHYTVTNTKTGQVVDATAVDQCPTCTDNQIDLSEGLFSQLTNGNMDQGLCELTWTEA</sequence>
<dbReference type="EMBL" id="SPRC01000002">
    <property type="protein sequence ID" value="TIB82473.1"/>
    <property type="molecule type" value="Genomic_DNA"/>
</dbReference>